<reference evidence="1" key="1">
    <citation type="submission" date="2020-10" db="EMBL/GenBank/DDBJ databases">
        <authorList>
            <person name="Han B."/>
            <person name="Lu T."/>
            <person name="Zhao Q."/>
            <person name="Huang X."/>
            <person name="Zhao Y."/>
        </authorList>
    </citation>
    <scope>NUCLEOTIDE SEQUENCE</scope>
</reference>
<dbReference type="EMBL" id="CAJGYO010000015">
    <property type="protein sequence ID" value="CAD6270807.1"/>
    <property type="molecule type" value="Genomic_DNA"/>
</dbReference>
<dbReference type="Proteomes" id="UP000604825">
    <property type="component" value="Unassembled WGS sequence"/>
</dbReference>
<name>A0A811RK60_9POAL</name>
<dbReference type="AlphaFoldDB" id="A0A811RK60"/>
<dbReference type="InterPro" id="IPR021109">
    <property type="entry name" value="Peptidase_aspartic_dom_sf"/>
</dbReference>
<comment type="caution">
    <text evidence="1">The sequence shown here is derived from an EMBL/GenBank/DDBJ whole genome shotgun (WGS) entry which is preliminary data.</text>
</comment>
<organism evidence="1 2">
    <name type="scientific">Miscanthus lutarioriparius</name>
    <dbReference type="NCBI Taxonomy" id="422564"/>
    <lineage>
        <taxon>Eukaryota</taxon>
        <taxon>Viridiplantae</taxon>
        <taxon>Streptophyta</taxon>
        <taxon>Embryophyta</taxon>
        <taxon>Tracheophyta</taxon>
        <taxon>Spermatophyta</taxon>
        <taxon>Magnoliopsida</taxon>
        <taxon>Liliopsida</taxon>
        <taxon>Poales</taxon>
        <taxon>Poaceae</taxon>
        <taxon>PACMAD clade</taxon>
        <taxon>Panicoideae</taxon>
        <taxon>Andropogonodae</taxon>
        <taxon>Andropogoneae</taxon>
        <taxon>Saccharinae</taxon>
        <taxon>Miscanthus</taxon>
    </lineage>
</organism>
<accession>A0A811RK60</accession>
<proteinExistence type="predicted"/>
<dbReference type="Gene3D" id="2.40.70.10">
    <property type="entry name" value="Acid Proteases"/>
    <property type="match status" value="1"/>
</dbReference>
<evidence type="ECO:0000313" key="1">
    <source>
        <dbReference type="EMBL" id="CAD6270807.1"/>
    </source>
</evidence>
<keyword evidence="2" id="KW-1185">Reference proteome</keyword>
<gene>
    <name evidence="1" type="ORF">NCGR_LOCUS54099</name>
</gene>
<sequence>MGLCYKCAGKRSKDHKCPPEVLLAVEALWDSFSEIEPQSEDARSPAAATQLFLAISKAAVQGVHSTRAIRMQGSVMGQPVLILLDSSSSTSFISESVAAKLTGVISLPSPSQVQVTGGSCLQSPCILSQL</sequence>
<evidence type="ECO:0000313" key="2">
    <source>
        <dbReference type="Proteomes" id="UP000604825"/>
    </source>
</evidence>
<protein>
    <submittedName>
        <fullName evidence="1">Uncharacterized protein</fullName>
    </submittedName>
</protein>